<dbReference type="GeneID" id="93263329"/>
<dbReference type="InterPro" id="IPR029441">
    <property type="entry name" value="Cass2"/>
</dbReference>
<dbReference type="RefSeq" id="WP_003787513.1">
    <property type="nucleotide sequence ID" value="NZ_CP091518.1"/>
</dbReference>
<dbReference type="PANTHER" id="PTHR36444">
    <property type="entry name" value="TRANSCRIPTIONAL REGULATOR PROTEIN YOBU-RELATED"/>
    <property type="match status" value="1"/>
</dbReference>
<sequence length="152" mass="17082">MMNTTTLPIFRVAGLAANIRAEHAAADLSALWQAWQQSSLQSDIRAFSRTIYCVYHQYQSNGDKQAVLGYLVPNDLDLPDAAADVWVLPQQYAVYELPDKQPESAWTMWAQLPDDVQTQRANKMDLESYPSFGLPKIYVGLVGQVEMTEEAL</sequence>
<dbReference type="AlphaFoldDB" id="A0AAX2J724"/>
<reference evidence="2 3" key="1">
    <citation type="submission" date="2018-06" db="EMBL/GenBank/DDBJ databases">
        <authorList>
            <consortium name="Pathogen Informatics"/>
            <person name="Doyle S."/>
        </authorList>
    </citation>
    <scope>NUCLEOTIDE SEQUENCE [LARGE SCALE GENOMIC DNA]</scope>
    <source>
        <strain evidence="2 3">NCTC10529</strain>
    </source>
</reference>
<gene>
    <name evidence="2" type="ORF">NCTC10529_02070</name>
</gene>
<evidence type="ECO:0000313" key="3">
    <source>
        <dbReference type="Proteomes" id="UP000248598"/>
    </source>
</evidence>
<protein>
    <recommendedName>
        <fullName evidence="1">Integron-associated effector binding protein domain-containing protein</fullName>
    </recommendedName>
</protein>
<dbReference type="EMBL" id="LS483426">
    <property type="protein sequence ID" value="SQH25856.1"/>
    <property type="molecule type" value="Genomic_DNA"/>
</dbReference>
<dbReference type="PANTHER" id="PTHR36444:SF2">
    <property type="entry name" value="TRANSCRIPTIONAL REGULATOR PROTEIN YOBU-RELATED"/>
    <property type="match status" value="1"/>
</dbReference>
<name>A0AAX2J724_KINKI</name>
<dbReference type="Proteomes" id="UP000248598">
    <property type="component" value="Chromosome 1"/>
</dbReference>
<dbReference type="InterPro" id="IPR011256">
    <property type="entry name" value="Reg_factor_effector_dom_sf"/>
</dbReference>
<accession>A0AAX2J724</accession>
<dbReference type="Pfam" id="PF14526">
    <property type="entry name" value="Cass2"/>
    <property type="match status" value="1"/>
</dbReference>
<organism evidence="2 3">
    <name type="scientific">Kingella kingae</name>
    <dbReference type="NCBI Taxonomy" id="504"/>
    <lineage>
        <taxon>Bacteria</taxon>
        <taxon>Pseudomonadati</taxon>
        <taxon>Pseudomonadota</taxon>
        <taxon>Betaproteobacteria</taxon>
        <taxon>Neisseriales</taxon>
        <taxon>Neisseriaceae</taxon>
        <taxon>Kingella</taxon>
    </lineage>
</organism>
<dbReference type="Gene3D" id="3.20.80.10">
    <property type="entry name" value="Regulatory factor, effector binding domain"/>
    <property type="match status" value="1"/>
</dbReference>
<dbReference type="InterPro" id="IPR053182">
    <property type="entry name" value="YobU-like_regulator"/>
</dbReference>
<evidence type="ECO:0000313" key="2">
    <source>
        <dbReference type="EMBL" id="SQH25856.1"/>
    </source>
</evidence>
<feature type="domain" description="Integron-associated effector binding protein" evidence="1">
    <location>
        <begin position="6"/>
        <end position="135"/>
    </location>
</feature>
<proteinExistence type="predicted"/>
<evidence type="ECO:0000259" key="1">
    <source>
        <dbReference type="Pfam" id="PF14526"/>
    </source>
</evidence>